<dbReference type="eggNOG" id="KOG1426">
    <property type="taxonomic scope" value="Eukaryota"/>
</dbReference>
<dbReference type="GO" id="GO:0000124">
    <property type="term" value="C:SAGA complex"/>
    <property type="evidence" value="ECO:0007669"/>
    <property type="project" value="InterPro"/>
</dbReference>
<dbReference type="KEGG" id="gtt:GUITHDRAFT_147541"/>
<keyword evidence="3" id="KW-0862">Zinc</keyword>
<dbReference type="AlphaFoldDB" id="L1ID02"/>
<feature type="domain" description="ZZ-type" evidence="6">
    <location>
        <begin position="232"/>
        <end position="288"/>
    </location>
</feature>
<dbReference type="PROSITE" id="PS01357">
    <property type="entry name" value="ZF_ZZ_1"/>
    <property type="match status" value="1"/>
</dbReference>
<reference evidence="10" key="2">
    <citation type="submission" date="2012-11" db="EMBL/GenBank/DDBJ databases">
        <authorList>
            <person name="Kuo A."/>
            <person name="Curtis B.A."/>
            <person name="Tanifuji G."/>
            <person name="Burki F."/>
            <person name="Gruber A."/>
            <person name="Irimia M."/>
            <person name="Maruyama S."/>
            <person name="Arias M.C."/>
            <person name="Ball S.G."/>
            <person name="Gile G.H."/>
            <person name="Hirakawa Y."/>
            <person name="Hopkins J.F."/>
            <person name="Rensing S.A."/>
            <person name="Schmutz J."/>
            <person name="Symeonidi A."/>
            <person name="Elias M."/>
            <person name="Eveleigh R.J."/>
            <person name="Herman E.K."/>
            <person name="Klute M.J."/>
            <person name="Nakayama T."/>
            <person name="Obornik M."/>
            <person name="Reyes-Prieto A."/>
            <person name="Armbrust E.V."/>
            <person name="Aves S.J."/>
            <person name="Beiko R.G."/>
            <person name="Coutinho P."/>
            <person name="Dacks J.B."/>
            <person name="Durnford D.G."/>
            <person name="Fast N.M."/>
            <person name="Green B.R."/>
            <person name="Grisdale C."/>
            <person name="Hempe F."/>
            <person name="Henrissat B."/>
            <person name="Hoppner M.P."/>
            <person name="Ishida K.-I."/>
            <person name="Kim E."/>
            <person name="Koreny L."/>
            <person name="Kroth P.G."/>
            <person name="Liu Y."/>
            <person name="Malik S.-B."/>
            <person name="Maier U.G."/>
            <person name="McRose D."/>
            <person name="Mock T."/>
            <person name="Neilson J.A."/>
            <person name="Onodera N.T."/>
            <person name="Poole A.M."/>
            <person name="Pritham E.J."/>
            <person name="Richards T.A."/>
            <person name="Rocap G."/>
            <person name="Roy S.W."/>
            <person name="Sarai C."/>
            <person name="Schaack S."/>
            <person name="Shirato S."/>
            <person name="Slamovits C.H."/>
            <person name="Spencer D.F."/>
            <person name="Suzuki S."/>
            <person name="Worden A.Z."/>
            <person name="Zauner S."/>
            <person name="Barry K."/>
            <person name="Bell C."/>
            <person name="Bharti A.K."/>
            <person name="Crow J.A."/>
            <person name="Grimwood J."/>
            <person name="Kramer R."/>
            <person name="Lindquist E."/>
            <person name="Lucas S."/>
            <person name="Salamov A."/>
            <person name="McFadden G.I."/>
            <person name="Lane C.E."/>
            <person name="Keeling P.J."/>
            <person name="Gray M.W."/>
            <person name="Grigoriev I.V."/>
            <person name="Archibald J.M."/>
        </authorList>
    </citation>
    <scope>NUCLEOTIDE SEQUENCE</scope>
    <source>
        <strain evidence="10">CCMP2712</strain>
    </source>
</reference>
<dbReference type="InterPro" id="IPR043145">
    <property type="entry name" value="Znf_ZZ_sf"/>
</dbReference>
<dbReference type="SMART" id="SM00291">
    <property type="entry name" value="ZnF_ZZ"/>
    <property type="match status" value="1"/>
</dbReference>
<feature type="region of interest" description="Disordered" evidence="5">
    <location>
        <begin position="513"/>
        <end position="578"/>
    </location>
</feature>
<dbReference type="PANTHER" id="PTHR47805">
    <property type="entry name" value="SAGA-ASSOCIATED FACTOR 73"/>
    <property type="match status" value="1"/>
</dbReference>
<organism evidence="8">
    <name type="scientific">Guillardia theta (strain CCMP2712)</name>
    <name type="common">Cryptophyte</name>
    <dbReference type="NCBI Taxonomy" id="905079"/>
    <lineage>
        <taxon>Eukaryota</taxon>
        <taxon>Cryptophyceae</taxon>
        <taxon>Pyrenomonadales</taxon>
        <taxon>Geminigeraceae</taxon>
        <taxon>Guillardia</taxon>
    </lineage>
</organism>
<dbReference type="RefSeq" id="XP_005820947.1">
    <property type="nucleotide sequence ID" value="XM_005820890.1"/>
</dbReference>
<dbReference type="Pfam" id="PF00569">
    <property type="entry name" value="ZZ"/>
    <property type="match status" value="1"/>
</dbReference>
<dbReference type="EMBL" id="JH993123">
    <property type="protein sequence ID" value="EKX33967.1"/>
    <property type="molecule type" value="Genomic_DNA"/>
</dbReference>
<evidence type="ECO:0000256" key="4">
    <source>
        <dbReference type="PROSITE-ProRule" id="PRU00228"/>
    </source>
</evidence>
<evidence type="ECO:0000313" key="8">
    <source>
        <dbReference type="EMBL" id="EKX33967.1"/>
    </source>
</evidence>
<evidence type="ECO:0000313" key="9">
    <source>
        <dbReference type="EnsemblProtists" id="EKX33967"/>
    </source>
</evidence>
<dbReference type="SUPFAM" id="SSF57850">
    <property type="entry name" value="RING/U-box"/>
    <property type="match status" value="1"/>
</dbReference>
<dbReference type="EnsemblProtists" id="EKX33967">
    <property type="protein sequence ID" value="EKX33967"/>
    <property type="gene ID" value="GUITHDRAFT_147541"/>
</dbReference>
<reference evidence="9" key="3">
    <citation type="submission" date="2015-06" db="UniProtKB">
        <authorList>
            <consortium name="EnsemblProtists"/>
        </authorList>
    </citation>
    <scope>IDENTIFICATION</scope>
</reference>
<keyword evidence="10" id="KW-1185">Reference proteome</keyword>
<evidence type="ECO:0000256" key="2">
    <source>
        <dbReference type="ARBA" id="ARBA00022771"/>
    </source>
</evidence>
<accession>L1ID02</accession>
<dbReference type="Gene3D" id="3.30.60.90">
    <property type="match status" value="1"/>
</dbReference>
<gene>
    <name evidence="8" type="ORF">GUITHDRAFT_147541</name>
</gene>
<dbReference type="CDD" id="cd02249">
    <property type="entry name" value="ZZ"/>
    <property type="match status" value="1"/>
</dbReference>
<evidence type="ECO:0000259" key="7">
    <source>
        <dbReference type="PROSITE" id="PS51505"/>
    </source>
</evidence>
<feature type="region of interest" description="Disordered" evidence="5">
    <location>
        <begin position="1"/>
        <end position="30"/>
    </location>
</feature>
<evidence type="ECO:0000256" key="3">
    <source>
        <dbReference type="ARBA" id="ARBA00022833"/>
    </source>
</evidence>
<dbReference type="HOGENOM" id="CLU_328310_0_0_1"/>
<dbReference type="PROSITE" id="PS51505">
    <property type="entry name" value="SCA7"/>
    <property type="match status" value="1"/>
</dbReference>
<feature type="region of interest" description="Disordered" evidence="5">
    <location>
        <begin position="804"/>
        <end position="876"/>
    </location>
</feature>
<evidence type="ECO:0008006" key="11">
    <source>
        <dbReference type="Google" id="ProtNLM"/>
    </source>
</evidence>
<evidence type="ECO:0000256" key="1">
    <source>
        <dbReference type="ARBA" id="ARBA00022723"/>
    </source>
</evidence>
<dbReference type="GO" id="GO:0008270">
    <property type="term" value="F:zinc ion binding"/>
    <property type="evidence" value="ECO:0007669"/>
    <property type="project" value="UniProtKB-KW"/>
</dbReference>
<dbReference type="GeneID" id="17290700"/>
<dbReference type="PaxDb" id="55529-EKX33967"/>
<dbReference type="Proteomes" id="UP000011087">
    <property type="component" value="Unassembled WGS sequence"/>
</dbReference>
<dbReference type="OrthoDB" id="661148at2759"/>
<feature type="compositionally biased region" description="Low complexity" evidence="5">
    <location>
        <begin position="809"/>
        <end position="861"/>
    </location>
</feature>
<sequence length="876" mass="93322">MKEGGDCQQGDDPMMREDQNLAAEPAEPGKLSEKLKELQTKAKQGIDCLPASLRSNDVLSFCRLLLPALLQPLQPVPHLHKESDALLDLKKFSSWDQAFPAISDAFQACASSIAEEIQGNDSGDGKEGKPAKESLVEGDVLRLAGCERCGRVVLQRRFAAHWQECSQIEYEKERQGNGNLKLKLPNKPQPKLNVPTKFGLPNVNKGSAIPSKRRKVEGGAGVEGGGALEIEIEVITCDGCGLSPITGSRFSCNECDDFDLCQTCHARGLPADRHDPSHTFCLVAIPVVSAPNAENVNPGGSPSGKGDLMKPKKTNAMDLDRICGVMLETGGRCMRTIDCKAHTQVAKREVTGRSRPYDDLLAERKAFKANQQAAALAAPNGAMALRPHKGRNDLGDEEEIGPYGLMGRKRKLESIEAGYEEARSRLEVDGELFSRCLAHGAISEPPHVLADFRPGRRCLIAPLAFKSFPLRTISAFDIFSRKEKGSLMAVQLYWPSVCSTFAVSRLRNLQKKAVNRAPDDASSKSSSMPPTPTEAARALSGGQEALPPKVMVKPAVNGQPKKKTKGAQKLSDSAASSLPYQEAPGANLAYAANKNKPKGGPKDLSRWILRPRPPSSHLVSFHRTQNIRQVPVARFSSPYLAQPPNQQLRVRQAFKWPYNLRKKVIDKTLVRRPPFTVMLPSGLDVNTAMVILDLNDNVRLGTEHDRAPCKPEEHKVENRSDLIQVIFHRRSSNQQATVYVDSLCSRCLQCFFVTDAGSRAPPPAGSVPGAAAAGAAAGSAGGAMGGAGGAIGGAIGGVGGQMTAGGRGAAPRLSAASPAAPRLSAASPAAPRLPAASPAAPRLPAASPAAPRLPAASSAAPTHWPPGRMGRGGGTS</sequence>
<dbReference type="eggNOG" id="KOG4140">
    <property type="taxonomic scope" value="Eukaryota"/>
</dbReference>
<dbReference type="PANTHER" id="PTHR47805:SF1">
    <property type="entry name" value="SAGA-ASSOCIATED FACTOR 73"/>
    <property type="match status" value="1"/>
</dbReference>
<name>L1ID02_GUITC</name>
<evidence type="ECO:0000256" key="5">
    <source>
        <dbReference type="SAM" id="MobiDB-lite"/>
    </source>
</evidence>
<dbReference type="InterPro" id="IPR000433">
    <property type="entry name" value="Znf_ZZ"/>
</dbReference>
<evidence type="ECO:0000313" key="10">
    <source>
        <dbReference type="Proteomes" id="UP000011087"/>
    </source>
</evidence>
<dbReference type="STRING" id="905079.L1ID02"/>
<dbReference type="InterPro" id="IPR037804">
    <property type="entry name" value="SGF73"/>
</dbReference>
<evidence type="ECO:0000259" key="6">
    <source>
        <dbReference type="PROSITE" id="PS50135"/>
    </source>
</evidence>
<keyword evidence="2 4" id="KW-0863">Zinc-finger</keyword>
<dbReference type="PROSITE" id="PS50135">
    <property type="entry name" value="ZF_ZZ_2"/>
    <property type="match status" value="1"/>
</dbReference>
<protein>
    <recommendedName>
        <fullName evidence="11">ZZ-type domain-containing protein</fullName>
    </recommendedName>
</protein>
<feature type="domain" description="SCA7" evidence="7">
    <location>
        <begin position="310"/>
        <end position="376"/>
    </location>
</feature>
<reference evidence="8 10" key="1">
    <citation type="journal article" date="2012" name="Nature">
        <title>Algal genomes reveal evolutionary mosaicism and the fate of nucleomorphs.</title>
        <authorList>
            <consortium name="DOE Joint Genome Institute"/>
            <person name="Curtis B.A."/>
            <person name="Tanifuji G."/>
            <person name="Burki F."/>
            <person name="Gruber A."/>
            <person name="Irimia M."/>
            <person name="Maruyama S."/>
            <person name="Arias M.C."/>
            <person name="Ball S.G."/>
            <person name="Gile G.H."/>
            <person name="Hirakawa Y."/>
            <person name="Hopkins J.F."/>
            <person name="Kuo A."/>
            <person name="Rensing S.A."/>
            <person name="Schmutz J."/>
            <person name="Symeonidi A."/>
            <person name="Elias M."/>
            <person name="Eveleigh R.J."/>
            <person name="Herman E.K."/>
            <person name="Klute M.J."/>
            <person name="Nakayama T."/>
            <person name="Obornik M."/>
            <person name="Reyes-Prieto A."/>
            <person name="Armbrust E.V."/>
            <person name="Aves S.J."/>
            <person name="Beiko R.G."/>
            <person name="Coutinho P."/>
            <person name="Dacks J.B."/>
            <person name="Durnford D.G."/>
            <person name="Fast N.M."/>
            <person name="Green B.R."/>
            <person name="Grisdale C.J."/>
            <person name="Hempel F."/>
            <person name="Henrissat B."/>
            <person name="Hoppner M.P."/>
            <person name="Ishida K."/>
            <person name="Kim E."/>
            <person name="Koreny L."/>
            <person name="Kroth P.G."/>
            <person name="Liu Y."/>
            <person name="Malik S.B."/>
            <person name="Maier U.G."/>
            <person name="McRose D."/>
            <person name="Mock T."/>
            <person name="Neilson J.A."/>
            <person name="Onodera N.T."/>
            <person name="Poole A.M."/>
            <person name="Pritham E.J."/>
            <person name="Richards T.A."/>
            <person name="Rocap G."/>
            <person name="Roy S.W."/>
            <person name="Sarai C."/>
            <person name="Schaack S."/>
            <person name="Shirato S."/>
            <person name="Slamovits C.H."/>
            <person name="Spencer D.F."/>
            <person name="Suzuki S."/>
            <person name="Worden A.Z."/>
            <person name="Zauner S."/>
            <person name="Barry K."/>
            <person name="Bell C."/>
            <person name="Bharti A.K."/>
            <person name="Crow J.A."/>
            <person name="Grimwood J."/>
            <person name="Kramer R."/>
            <person name="Lindquist E."/>
            <person name="Lucas S."/>
            <person name="Salamov A."/>
            <person name="McFadden G.I."/>
            <person name="Lane C.E."/>
            <person name="Keeling P.J."/>
            <person name="Gray M.W."/>
            <person name="Grigoriev I.V."/>
            <person name="Archibald J.M."/>
        </authorList>
    </citation>
    <scope>NUCLEOTIDE SEQUENCE</scope>
    <source>
        <strain evidence="8 10">CCMP2712</strain>
    </source>
</reference>
<dbReference type="Pfam" id="PF08313">
    <property type="entry name" value="SCA7"/>
    <property type="match status" value="1"/>
</dbReference>
<keyword evidence="1" id="KW-0479">Metal-binding</keyword>
<dbReference type="InterPro" id="IPR013243">
    <property type="entry name" value="SCA7_dom"/>
</dbReference>
<proteinExistence type="predicted"/>
<feature type="region of interest" description="Disordered" evidence="5">
    <location>
        <begin position="292"/>
        <end position="311"/>
    </location>
</feature>